<evidence type="ECO:0000256" key="3">
    <source>
        <dbReference type="ARBA" id="ARBA00022833"/>
    </source>
</evidence>
<sequence length="75" mass="8855">MLCYNRYVIVEGRYKWWRQGVIWGYLLKDIKTEITRGSRVTYVYLNKKGATLSCSEVNCPKRFHLSCGLKNGCMR</sequence>
<keyword evidence="6" id="KW-1185">Reference proteome</keyword>
<dbReference type="Proteomes" id="UP001160148">
    <property type="component" value="Unassembled WGS sequence"/>
</dbReference>
<reference evidence="5 6" key="1">
    <citation type="submission" date="2023-01" db="EMBL/GenBank/DDBJ databases">
        <authorList>
            <person name="Whitehead M."/>
        </authorList>
    </citation>
    <scope>NUCLEOTIDE SEQUENCE [LARGE SCALE GENOMIC DNA]</scope>
</reference>
<evidence type="ECO:0000259" key="4">
    <source>
        <dbReference type="PROSITE" id="PS51805"/>
    </source>
</evidence>
<dbReference type="InterPro" id="IPR034732">
    <property type="entry name" value="EPHD"/>
</dbReference>
<gene>
    <name evidence="5" type="ORF">MEUPH1_LOCUS1748</name>
</gene>
<dbReference type="PANTHER" id="PTHR12420">
    <property type="entry name" value="PHD FINGER PROTEIN"/>
    <property type="match status" value="1"/>
</dbReference>
<dbReference type="Pfam" id="PF13771">
    <property type="entry name" value="zf-HC5HC2H"/>
    <property type="match status" value="1"/>
</dbReference>
<keyword evidence="2" id="KW-0863">Zinc-finger</keyword>
<accession>A0AAV0VM13</accession>
<dbReference type="PANTHER" id="PTHR12420:SF42">
    <property type="entry name" value="G2_M PHASE-SPECIFIC E3 UBIQUITIN-PROTEIN LIGASE"/>
    <property type="match status" value="1"/>
</dbReference>
<dbReference type="GO" id="GO:0005634">
    <property type="term" value="C:nucleus"/>
    <property type="evidence" value="ECO:0007669"/>
    <property type="project" value="TreeGrafter"/>
</dbReference>
<keyword evidence="3" id="KW-0862">Zinc</keyword>
<evidence type="ECO:0000313" key="6">
    <source>
        <dbReference type="Proteomes" id="UP001160148"/>
    </source>
</evidence>
<evidence type="ECO:0000256" key="2">
    <source>
        <dbReference type="ARBA" id="ARBA00022771"/>
    </source>
</evidence>
<name>A0AAV0VM13_9HEMI</name>
<proteinExistence type="predicted"/>
<organism evidence="5 6">
    <name type="scientific">Macrosiphum euphorbiae</name>
    <name type="common">potato aphid</name>
    <dbReference type="NCBI Taxonomy" id="13131"/>
    <lineage>
        <taxon>Eukaryota</taxon>
        <taxon>Metazoa</taxon>
        <taxon>Ecdysozoa</taxon>
        <taxon>Arthropoda</taxon>
        <taxon>Hexapoda</taxon>
        <taxon>Insecta</taxon>
        <taxon>Pterygota</taxon>
        <taxon>Neoptera</taxon>
        <taxon>Paraneoptera</taxon>
        <taxon>Hemiptera</taxon>
        <taxon>Sternorrhyncha</taxon>
        <taxon>Aphidomorpha</taxon>
        <taxon>Aphidoidea</taxon>
        <taxon>Aphididae</taxon>
        <taxon>Macrosiphini</taxon>
        <taxon>Macrosiphum</taxon>
    </lineage>
</organism>
<dbReference type="AlphaFoldDB" id="A0AAV0VM13"/>
<evidence type="ECO:0000313" key="5">
    <source>
        <dbReference type="EMBL" id="CAI6344635.1"/>
    </source>
</evidence>
<dbReference type="InterPro" id="IPR051188">
    <property type="entry name" value="PHD-type_Zinc_Finger"/>
</dbReference>
<keyword evidence="1" id="KW-0479">Metal-binding</keyword>
<dbReference type="EMBL" id="CARXXK010000001">
    <property type="protein sequence ID" value="CAI6344635.1"/>
    <property type="molecule type" value="Genomic_DNA"/>
</dbReference>
<feature type="domain" description="PHD-type" evidence="4">
    <location>
        <begin position="1"/>
        <end position="75"/>
    </location>
</feature>
<dbReference type="Gene3D" id="3.30.40.10">
    <property type="entry name" value="Zinc/RING finger domain, C3HC4 (zinc finger)"/>
    <property type="match status" value="1"/>
</dbReference>
<dbReference type="GO" id="GO:0008270">
    <property type="term" value="F:zinc ion binding"/>
    <property type="evidence" value="ECO:0007669"/>
    <property type="project" value="UniProtKB-KW"/>
</dbReference>
<dbReference type="PROSITE" id="PS51805">
    <property type="entry name" value="EPHD"/>
    <property type="match status" value="1"/>
</dbReference>
<comment type="caution">
    <text evidence="5">The sequence shown here is derived from an EMBL/GenBank/DDBJ whole genome shotgun (WGS) entry which is preliminary data.</text>
</comment>
<dbReference type="InterPro" id="IPR013083">
    <property type="entry name" value="Znf_RING/FYVE/PHD"/>
</dbReference>
<evidence type="ECO:0000256" key="1">
    <source>
        <dbReference type="ARBA" id="ARBA00022723"/>
    </source>
</evidence>
<protein>
    <recommendedName>
        <fullName evidence="4">PHD-type domain-containing protein</fullName>
    </recommendedName>
</protein>